<dbReference type="InterPro" id="IPR003434">
    <property type="entry name" value="Arteri_GP2a"/>
</dbReference>
<evidence type="ECO:0000313" key="7">
    <source>
        <dbReference type="EMBL" id="APP93479.1"/>
    </source>
</evidence>
<dbReference type="EMBL" id="KX656714">
    <property type="protein sequence ID" value="APP93479.1"/>
    <property type="molecule type" value="Genomic_RNA"/>
</dbReference>
<dbReference type="EMBL" id="KX656717">
    <property type="protein sequence ID" value="APP93518.1"/>
    <property type="molecule type" value="Genomic_RNA"/>
</dbReference>
<evidence type="ECO:0000313" key="8">
    <source>
        <dbReference type="EMBL" id="APP93492.1"/>
    </source>
</evidence>
<evidence type="ECO:0000313" key="3">
    <source>
        <dbReference type="EMBL" id="APP93336.1"/>
    </source>
</evidence>
<keyword evidence="1" id="KW-0812">Transmembrane</keyword>
<feature type="transmembrane region" description="Helical" evidence="1">
    <location>
        <begin position="193"/>
        <end position="214"/>
    </location>
</feature>
<dbReference type="EMBL" id="KX656712">
    <property type="protein sequence ID" value="APP93453.1"/>
    <property type="molecule type" value="Genomic_RNA"/>
</dbReference>
<evidence type="ECO:0000313" key="4">
    <source>
        <dbReference type="EMBL" id="APP93401.1"/>
    </source>
</evidence>
<dbReference type="EMBL" id="KX656700">
    <property type="protein sequence ID" value="APP93297.1"/>
    <property type="molecule type" value="Genomic_RNA"/>
</dbReference>
<evidence type="ECO:0000313" key="2">
    <source>
        <dbReference type="EMBL" id="APP93297.1"/>
    </source>
</evidence>
<dbReference type="EMBL" id="KX656720">
    <property type="protein sequence ID" value="APP93557.1"/>
    <property type="molecule type" value="Genomic_RNA"/>
</dbReference>
<keyword evidence="1" id="KW-1133">Transmembrane helix</keyword>
<dbReference type="EMBL" id="KX656708">
    <property type="protein sequence ID" value="APP93401.1"/>
    <property type="molecule type" value="Genomic_RNA"/>
</dbReference>
<dbReference type="EMBL" id="KX656713">
    <property type="protein sequence ID" value="APP93466.1"/>
    <property type="molecule type" value="Genomic_RNA"/>
</dbReference>
<proteinExistence type="predicted"/>
<evidence type="ECO:0000313" key="10">
    <source>
        <dbReference type="EMBL" id="APP93557.1"/>
    </source>
</evidence>
<evidence type="ECO:0000313" key="6">
    <source>
        <dbReference type="EMBL" id="APP93466.1"/>
    </source>
</evidence>
<evidence type="ECO:0000313" key="5">
    <source>
        <dbReference type="EMBL" id="APP93453.1"/>
    </source>
</evidence>
<protein>
    <submittedName>
        <fullName evidence="2">ORF 2a' protein</fullName>
    </submittedName>
</protein>
<evidence type="ECO:0000313" key="9">
    <source>
        <dbReference type="EMBL" id="APP93518.1"/>
    </source>
</evidence>
<keyword evidence="1" id="KW-0472">Membrane</keyword>
<name>A0A1L5YNI3_9NIDO</name>
<evidence type="ECO:0000313" key="11">
    <source>
        <dbReference type="EMBL" id="APP93596.1"/>
    </source>
</evidence>
<evidence type="ECO:0000256" key="1">
    <source>
        <dbReference type="SAM" id="Phobius"/>
    </source>
</evidence>
<sequence>MSLQLGSHCFRGSLLWLLFLSSASPYSLFSHFVQRYYKPANEKELHYLFTSLVDHCKSNLAPWVNHPLGIIDAGGFHRAYTDWISRIYSPNEMIGIGQPGWTHYYTSGHCAHPHLDVEKKEVISLENTLVGAFRTYSIMELNMCQDLARILPSIYRNFRADFNNFTITNDTYTVNMYLGPNHKVWLASYSIQAYHASAFSVVIAPLTLTIILLIRHPSLFAFTCLPATRSRS</sequence>
<dbReference type="EMBL" id="KX656703">
    <property type="protein sequence ID" value="APP93336.1"/>
    <property type="molecule type" value="Genomic_RNA"/>
</dbReference>
<reference evidence="2" key="1">
    <citation type="submission" date="2016-07" db="EMBL/GenBank/DDBJ databases">
        <title>Within-host evolution and adaptation of simian arteriviruses in cynomolgus (crab-eating) macaques.</title>
        <authorList>
            <person name="Moncla L.H."/>
            <person name="Weiler A.M."/>
            <person name="Barry G."/>
            <person name="Weinfurter J.T."/>
            <person name="Dinis J.M."/>
            <person name="Charlier O."/>
            <person name="Lauck M."/>
            <person name="Bailey A.L."/>
            <person name="Wahl-Jensen V."/>
            <person name="Nelson C.W."/>
            <person name="Johnson J.C."/>
            <person name="Cai Y."/>
            <person name="Goldberg T.L."/>
            <person name="O'Connor D.H."/>
            <person name="Jahrling P.B."/>
            <person name="Kuhn J.H."/>
            <person name="Friedrich T.C."/>
        </authorList>
    </citation>
    <scope>NUCLEOTIDE SEQUENCE</scope>
    <source>
        <strain evidence="4">Crab_eating_macaque_1_KRCV-1_d10</strain>
        <strain evidence="5">Crab_eating_macaque_1_KRCV-1_d8</strain>
        <strain evidence="3">Crab_eating_macaque_2_KRCV-1_d10</strain>
        <strain evidence="6">Crab_eating_macaque_2_KRCV-1_d3</strain>
        <strain evidence="7">Crab_eating_macaque_2_KRCV-1_d5</strain>
        <strain evidence="8">Crab_eating_macaque_2_KRCV-1_d8</strain>
        <strain evidence="9">Crab_eating_macaque_3_KRCV-1_d3</strain>
        <strain evidence="10">Crab_eating_macaque_4_KRCV-1_d10</strain>
        <strain evidence="11">Crab_eating_macaque_4_KRCV-1_d8</strain>
        <strain evidence="2">Rh-KRCV-1</strain>
    </source>
</reference>
<dbReference type="EMBL" id="KX656723">
    <property type="protein sequence ID" value="APP93596.1"/>
    <property type="molecule type" value="Genomic_RNA"/>
</dbReference>
<dbReference type="EMBL" id="KX656715">
    <property type="protein sequence ID" value="APP93492.1"/>
    <property type="molecule type" value="Genomic_RNA"/>
</dbReference>
<organism evidence="2">
    <name type="scientific">Kibale red colobus virus 1</name>
    <dbReference type="NCBI Taxonomy" id="1885929"/>
    <lineage>
        <taxon>Viruses</taxon>
        <taxon>Riboviria</taxon>
        <taxon>Orthornavirae</taxon>
        <taxon>Pisuviricota</taxon>
        <taxon>Pisoniviricetes</taxon>
        <taxon>Nidovirales</taxon>
        <taxon>Arnidovirineae</taxon>
        <taxon>Arteriviridae</taxon>
        <taxon>Simarterivirinae</taxon>
        <taxon>Zetaarterivirus</taxon>
        <taxon>Zetaarterivirus ugarco</taxon>
        <taxon>Zetaarterivirus ugarco 1</taxon>
    </lineage>
</organism>
<dbReference type="Pfam" id="PF02340">
    <property type="entry name" value="PRRSV_Env"/>
    <property type="match status" value="1"/>
</dbReference>
<accession>A0A1L5YNI3</accession>